<dbReference type="Proteomes" id="UP000503349">
    <property type="component" value="Chromosome 3"/>
</dbReference>
<reference evidence="3 4" key="1">
    <citation type="submission" date="2019-02" db="EMBL/GenBank/DDBJ databases">
        <title>Opniocepnalus argus genome.</title>
        <authorList>
            <person name="Zhou C."/>
            <person name="Xiao S."/>
        </authorList>
    </citation>
    <scope>NUCLEOTIDE SEQUENCE [LARGE SCALE GENOMIC DNA]</scope>
    <source>
        <strain evidence="3">OARG1902GOOAL</strain>
        <tissue evidence="3">Muscle</tissue>
    </source>
</reference>
<keyword evidence="2" id="KW-0812">Transmembrane</keyword>
<dbReference type="AlphaFoldDB" id="A0A6G1PB41"/>
<keyword evidence="2" id="KW-1133">Transmembrane helix</keyword>
<organism evidence="3 4">
    <name type="scientific">Channa argus</name>
    <name type="common">Northern snakehead</name>
    <name type="synonym">Ophicephalus argus</name>
    <dbReference type="NCBI Taxonomy" id="215402"/>
    <lineage>
        <taxon>Eukaryota</taxon>
        <taxon>Metazoa</taxon>
        <taxon>Chordata</taxon>
        <taxon>Craniata</taxon>
        <taxon>Vertebrata</taxon>
        <taxon>Euteleostomi</taxon>
        <taxon>Actinopterygii</taxon>
        <taxon>Neopterygii</taxon>
        <taxon>Teleostei</taxon>
        <taxon>Neoteleostei</taxon>
        <taxon>Acanthomorphata</taxon>
        <taxon>Anabantaria</taxon>
        <taxon>Anabantiformes</taxon>
        <taxon>Channoidei</taxon>
        <taxon>Channidae</taxon>
        <taxon>Channa</taxon>
    </lineage>
</organism>
<evidence type="ECO:0000256" key="1">
    <source>
        <dbReference type="SAM" id="Coils"/>
    </source>
</evidence>
<keyword evidence="4" id="KW-1185">Reference proteome</keyword>
<evidence type="ECO:0000313" key="4">
    <source>
        <dbReference type="Proteomes" id="UP000503349"/>
    </source>
</evidence>
<keyword evidence="1" id="KW-0175">Coiled coil</keyword>
<dbReference type="EMBL" id="CM015714">
    <property type="protein sequence ID" value="KAF3687475.1"/>
    <property type="molecule type" value="Genomic_DNA"/>
</dbReference>
<name>A0A6G1PB41_CHAAH</name>
<gene>
    <name evidence="3" type="ORF">EXN66_Car003147</name>
</gene>
<accession>A0A6G1PB41</accession>
<proteinExistence type="predicted"/>
<evidence type="ECO:0000256" key="2">
    <source>
        <dbReference type="SAM" id="Phobius"/>
    </source>
</evidence>
<keyword evidence="2" id="KW-0472">Membrane</keyword>
<protein>
    <submittedName>
        <fullName evidence="3">Uncharacterized protein</fullName>
    </submittedName>
</protein>
<sequence>MSEDLYAKLDLTKKVRFQKSENKDKNTEVCDDTDNSASKDTSTIYDNYCVEGSTPPKLDDSTTEDQQQIVSVSVNSHERNLVKAAAVFLVLLCLFLLAAVIVMWIQNTSLLCEMKTLNISLTTERDQLQISYNKMQNNFTTLSREQEQLQKNYSRIQNLNTNLTQRTEQLEEEKQNLGVFNSNLTQQRDQLKQQLVNSVKISSGKKNLVRTAAVFLALLCVLLLVTIIELVILYGCINANLNVLKIANSNLTQQNIELQQQLGE</sequence>
<reference evidence="4" key="2">
    <citation type="submission" date="2019-02" db="EMBL/GenBank/DDBJ databases">
        <title>Opniocepnalus argus Var Kimnra genome.</title>
        <authorList>
            <person name="Zhou C."/>
            <person name="Xiao S."/>
        </authorList>
    </citation>
    <scope>NUCLEOTIDE SEQUENCE [LARGE SCALE GENOMIC DNA]</scope>
</reference>
<evidence type="ECO:0000313" key="3">
    <source>
        <dbReference type="EMBL" id="KAF3687475.1"/>
    </source>
</evidence>
<feature type="transmembrane region" description="Helical" evidence="2">
    <location>
        <begin position="84"/>
        <end position="105"/>
    </location>
</feature>
<feature type="coiled-coil region" evidence="1">
    <location>
        <begin position="125"/>
        <end position="176"/>
    </location>
</feature>
<feature type="transmembrane region" description="Helical" evidence="2">
    <location>
        <begin position="212"/>
        <end position="235"/>
    </location>
</feature>